<dbReference type="Pfam" id="PF13432">
    <property type="entry name" value="TPR_16"/>
    <property type="match status" value="1"/>
</dbReference>
<dbReference type="PROSITE" id="PS51257">
    <property type="entry name" value="PROKAR_LIPOPROTEIN"/>
    <property type="match status" value="1"/>
</dbReference>
<comment type="caution">
    <text evidence="2">The sequence shown here is derived from an EMBL/GenBank/DDBJ whole genome shotgun (WGS) entry which is preliminary data.</text>
</comment>
<keyword evidence="3" id="KW-1185">Reference proteome</keyword>
<protein>
    <submittedName>
        <fullName evidence="2">Type IV pilus assembly protein PilF</fullName>
    </submittedName>
</protein>
<evidence type="ECO:0000313" key="2">
    <source>
        <dbReference type="EMBL" id="PWK36945.1"/>
    </source>
</evidence>
<organism evidence="2 3">
    <name type="scientific">Cupriavidus plantarum</name>
    <dbReference type="NCBI Taxonomy" id="942865"/>
    <lineage>
        <taxon>Bacteria</taxon>
        <taxon>Pseudomonadati</taxon>
        <taxon>Pseudomonadota</taxon>
        <taxon>Betaproteobacteria</taxon>
        <taxon>Burkholderiales</taxon>
        <taxon>Burkholderiaceae</taxon>
        <taxon>Cupriavidus</taxon>
    </lineage>
</organism>
<dbReference type="InterPro" id="IPR013360">
    <property type="entry name" value="Pilus_4_PilW"/>
</dbReference>
<dbReference type="SUPFAM" id="SSF48452">
    <property type="entry name" value="TPR-like"/>
    <property type="match status" value="1"/>
</dbReference>
<feature type="repeat" description="TPR" evidence="1">
    <location>
        <begin position="41"/>
        <end position="74"/>
    </location>
</feature>
<evidence type="ECO:0000256" key="1">
    <source>
        <dbReference type="PROSITE-ProRule" id="PRU00339"/>
    </source>
</evidence>
<evidence type="ECO:0000313" key="3">
    <source>
        <dbReference type="Proteomes" id="UP000245754"/>
    </source>
</evidence>
<dbReference type="InterPro" id="IPR019734">
    <property type="entry name" value="TPR_rpt"/>
</dbReference>
<reference evidence="2 3" key="1">
    <citation type="submission" date="2018-05" db="EMBL/GenBank/DDBJ databases">
        <title>Genomic Encyclopedia of Type Strains, Phase IV (KMG-V): Genome sequencing to study the core and pangenomes of soil and plant-associated prokaryotes.</title>
        <authorList>
            <person name="Whitman W."/>
        </authorList>
    </citation>
    <scope>NUCLEOTIDE SEQUENCE [LARGE SCALE GENOMIC DNA]</scope>
    <source>
        <strain evidence="2 3">SLV-132</strain>
    </source>
</reference>
<name>A0A316EYL0_9BURK</name>
<dbReference type="InterPro" id="IPR011990">
    <property type="entry name" value="TPR-like_helical_dom_sf"/>
</dbReference>
<dbReference type="PANTHER" id="PTHR12558">
    <property type="entry name" value="CELL DIVISION CYCLE 16,23,27"/>
    <property type="match status" value="1"/>
</dbReference>
<dbReference type="Pfam" id="PF13431">
    <property type="entry name" value="TPR_17"/>
    <property type="match status" value="1"/>
</dbReference>
<dbReference type="PROSITE" id="PS50005">
    <property type="entry name" value="TPR"/>
    <property type="match status" value="2"/>
</dbReference>
<dbReference type="SMART" id="SM00028">
    <property type="entry name" value="TPR"/>
    <property type="match status" value="3"/>
</dbReference>
<dbReference type="Proteomes" id="UP000245754">
    <property type="component" value="Unassembled WGS sequence"/>
</dbReference>
<dbReference type="EMBL" id="QGGT01000001">
    <property type="protein sequence ID" value="PWK36945.1"/>
    <property type="molecule type" value="Genomic_DNA"/>
</dbReference>
<dbReference type="AlphaFoldDB" id="A0A316EYL0"/>
<dbReference type="OrthoDB" id="9814042at2"/>
<accession>A0A316EYL0</accession>
<dbReference type="NCBIfam" id="TIGR02521">
    <property type="entry name" value="type_IV_pilW"/>
    <property type="match status" value="1"/>
</dbReference>
<dbReference type="PANTHER" id="PTHR12558:SF13">
    <property type="entry name" value="CELL DIVISION CYCLE PROTEIN 27 HOMOLOG"/>
    <property type="match status" value="1"/>
</dbReference>
<dbReference type="RefSeq" id="WP_109580724.1">
    <property type="nucleotide sequence ID" value="NZ_CAJPUX010000009.1"/>
</dbReference>
<dbReference type="Gene3D" id="1.25.40.10">
    <property type="entry name" value="Tetratricopeptide repeat domain"/>
    <property type="match status" value="1"/>
</dbReference>
<gene>
    <name evidence="2" type="ORF">C7419_101819</name>
</gene>
<feature type="repeat" description="TPR" evidence="1">
    <location>
        <begin position="75"/>
        <end position="108"/>
    </location>
</feature>
<proteinExistence type="predicted"/>
<sequence>MMRLIVAALFGLVMLSACTLPKQPPQGIPTASDQTDVSRRAMIRLQLAMGYLEAGQYSVALDESKQAISIDPTMVDAYHMRALAYQGMNERALAEDSFRTALSMRPNDADVLNNYGWFLCQNNRSGEGLPILRRAVEAPSVTGPVKPLISLGVCELRTGDSEAAEKTLLRALGYDRNNQAAITNLALVYYRRGDLVQAQQYIGRVNNGRTPSAQSLWLGLRIAHRRGDASTQSALVAQLRSRFPESRELTAFEQGAWDE</sequence>
<dbReference type="GeneID" id="98343726"/>
<keyword evidence="1" id="KW-0802">TPR repeat</keyword>